<keyword evidence="1" id="KW-0597">Phosphoprotein</keyword>
<dbReference type="SUPFAM" id="SSF52172">
    <property type="entry name" value="CheY-like"/>
    <property type="match status" value="1"/>
</dbReference>
<dbReference type="PROSITE" id="PS50110">
    <property type="entry name" value="RESPONSE_REGULATORY"/>
    <property type="match status" value="1"/>
</dbReference>
<evidence type="ECO:0000313" key="4">
    <source>
        <dbReference type="Proteomes" id="UP000681594"/>
    </source>
</evidence>
<dbReference type="SMART" id="SM00448">
    <property type="entry name" value="REC"/>
    <property type="match status" value="1"/>
</dbReference>
<name>A0ABS4AJN8_9PROT</name>
<dbReference type="EMBL" id="JAGIZB010000029">
    <property type="protein sequence ID" value="MBP0447254.1"/>
    <property type="molecule type" value="Genomic_DNA"/>
</dbReference>
<evidence type="ECO:0000256" key="1">
    <source>
        <dbReference type="PROSITE-ProRule" id="PRU00169"/>
    </source>
</evidence>
<organism evidence="3 4">
    <name type="scientific">Pararoseomonas baculiformis</name>
    <dbReference type="NCBI Taxonomy" id="2820812"/>
    <lineage>
        <taxon>Bacteria</taxon>
        <taxon>Pseudomonadati</taxon>
        <taxon>Pseudomonadota</taxon>
        <taxon>Alphaproteobacteria</taxon>
        <taxon>Acetobacterales</taxon>
        <taxon>Acetobacteraceae</taxon>
        <taxon>Pararoseomonas</taxon>
    </lineage>
</organism>
<protein>
    <submittedName>
        <fullName evidence="3">Response regulator</fullName>
    </submittedName>
</protein>
<dbReference type="InterPro" id="IPR011006">
    <property type="entry name" value="CheY-like_superfamily"/>
</dbReference>
<dbReference type="Proteomes" id="UP000681594">
    <property type="component" value="Unassembled WGS sequence"/>
</dbReference>
<dbReference type="Gene3D" id="3.40.50.2300">
    <property type="match status" value="1"/>
</dbReference>
<reference evidence="3 4" key="1">
    <citation type="submission" date="2021-03" db="EMBL/GenBank/DDBJ databases">
        <authorList>
            <person name="So Y."/>
        </authorList>
    </citation>
    <scope>NUCLEOTIDE SEQUENCE [LARGE SCALE GENOMIC DNA]</scope>
    <source>
        <strain evidence="3 4">SSH11</strain>
    </source>
</reference>
<accession>A0ABS4AJN8</accession>
<keyword evidence="4" id="KW-1185">Reference proteome</keyword>
<feature type="domain" description="Response regulatory" evidence="2">
    <location>
        <begin position="12"/>
        <end position="125"/>
    </location>
</feature>
<gene>
    <name evidence="3" type="ORF">J8J14_20995</name>
</gene>
<evidence type="ECO:0000259" key="2">
    <source>
        <dbReference type="PROSITE" id="PS50110"/>
    </source>
</evidence>
<proteinExistence type="predicted"/>
<sequence length="133" mass="14687">MSEVPGPLVGRRILLVEDEYLIAELMEEWLRWAGIEVIGPVPSVEKALELIDGEAEALDGAVLDVNLGRGETAYPITDRLAELGVPYLFVTGDVRIIDHPAHQRRPRLNKPISPAELYRAVESLLASRSPPAR</sequence>
<dbReference type="InterPro" id="IPR001789">
    <property type="entry name" value="Sig_transdc_resp-reg_receiver"/>
</dbReference>
<evidence type="ECO:0000313" key="3">
    <source>
        <dbReference type="EMBL" id="MBP0447254.1"/>
    </source>
</evidence>
<comment type="caution">
    <text evidence="3">The sequence shown here is derived from an EMBL/GenBank/DDBJ whole genome shotgun (WGS) entry which is preliminary data.</text>
</comment>
<dbReference type="RefSeq" id="WP_209381524.1">
    <property type="nucleotide sequence ID" value="NZ_JAGIZB010000029.1"/>
</dbReference>
<feature type="modified residue" description="4-aspartylphosphate" evidence="1">
    <location>
        <position position="64"/>
    </location>
</feature>